<evidence type="ECO:0000256" key="1">
    <source>
        <dbReference type="SAM" id="Phobius"/>
    </source>
</evidence>
<keyword evidence="1" id="KW-0472">Membrane</keyword>
<feature type="domain" description="DUF6545" evidence="2">
    <location>
        <begin position="251"/>
        <end position="380"/>
    </location>
</feature>
<feature type="transmembrane region" description="Helical" evidence="1">
    <location>
        <begin position="106"/>
        <end position="125"/>
    </location>
</feature>
<dbReference type="Pfam" id="PF20182">
    <property type="entry name" value="DUF6545"/>
    <property type="match status" value="1"/>
</dbReference>
<feature type="transmembrane region" description="Helical" evidence="1">
    <location>
        <begin position="222"/>
        <end position="247"/>
    </location>
</feature>
<accession>A0A1X0KDP1</accession>
<feature type="transmembrane region" description="Helical" evidence="1">
    <location>
        <begin position="9"/>
        <end position="27"/>
    </location>
</feature>
<name>A0A1X0KDP1_MYCSC</name>
<dbReference type="Proteomes" id="UP000192601">
    <property type="component" value="Unassembled WGS sequence"/>
</dbReference>
<reference evidence="3 4" key="1">
    <citation type="submission" date="2017-02" db="EMBL/GenBank/DDBJ databases">
        <title>The new phylogeny of genus Mycobacterium.</title>
        <authorList>
            <person name="Tortoli E."/>
            <person name="Trovato A."/>
            <person name="Cirillo D.M."/>
        </authorList>
    </citation>
    <scope>NUCLEOTIDE SEQUENCE [LARGE SCALE GENOMIC DNA]</scope>
    <source>
        <strain evidence="3 4">DSM 43992</strain>
    </source>
</reference>
<dbReference type="EMBL" id="MVIJ01000021">
    <property type="protein sequence ID" value="ORB73294.1"/>
    <property type="molecule type" value="Genomic_DNA"/>
</dbReference>
<evidence type="ECO:0000313" key="3">
    <source>
        <dbReference type="EMBL" id="ORB73294.1"/>
    </source>
</evidence>
<evidence type="ECO:0000313" key="4">
    <source>
        <dbReference type="Proteomes" id="UP000192601"/>
    </source>
</evidence>
<feature type="transmembrane region" description="Helical" evidence="1">
    <location>
        <begin position="177"/>
        <end position="202"/>
    </location>
</feature>
<evidence type="ECO:0000259" key="2">
    <source>
        <dbReference type="Pfam" id="PF20182"/>
    </source>
</evidence>
<dbReference type="RefSeq" id="WP_083177950.1">
    <property type="nucleotide sequence ID" value="NZ_MVIJ01000021.1"/>
</dbReference>
<comment type="caution">
    <text evidence="3">The sequence shown here is derived from an EMBL/GenBank/DDBJ whole genome shotgun (WGS) entry which is preliminary data.</text>
</comment>
<protein>
    <recommendedName>
        <fullName evidence="2">DUF6545 domain-containing protein</fullName>
    </recommendedName>
</protein>
<feature type="transmembrane region" description="Helical" evidence="1">
    <location>
        <begin position="137"/>
        <end position="156"/>
    </location>
</feature>
<proteinExistence type="predicted"/>
<keyword evidence="1" id="KW-0812">Transmembrane</keyword>
<dbReference type="InterPro" id="IPR046675">
    <property type="entry name" value="DUF6545"/>
</dbReference>
<dbReference type="STRING" id="1783.BST44_15260"/>
<organism evidence="3 4">
    <name type="scientific">Mycobacterium scrofulaceum</name>
    <dbReference type="NCBI Taxonomy" id="1783"/>
    <lineage>
        <taxon>Bacteria</taxon>
        <taxon>Bacillati</taxon>
        <taxon>Actinomycetota</taxon>
        <taxon>Actinomycetes</taxon>
        <taxon>Mycobacteriales</taxon>
        <taxon>Mycobacteriaceae</taxon>
        <taxon>Mycobacterium</taxon>
    </lineage>
</organism>
<sequence length="400" mass="43947">MTSTVPPAVAWPLILFMVIVVVTRYVGFNANFFDTHLNNTLAMLLTAQLLREHAVQQLLSDAALITVTTAQQLAAVVLIFGSVEFIGFTMMWSGLSEPVIRRRHRYYRCAAALLVIGYLVAATRARLEAKPVEVAGGWDGVLAYGFYSTMFLVLVVQLMRLSIGELTRPGAPRRERIVAALGVALALAIGWVTVESLVLLVFEQLGWSHTGTYRAEVHGVYFFWEAVGCSALAAVPCVFAIIARGGLDPVSRQWRKLQPLRDNLRQAAPANTFDLQQDGARHRKTTLQLHQTVVEIRDLILQLRPYFRDIPPEQVAQFVAAHSIRSADRDTAILALQLAHAADAKASGAPQRLDATRVVTSRATTLEQETCELVQLAKWWLPAAAASRSSATGQVTTRPG</sequence>
<feature type="transmembrane region" description="Helical" evidence="1">
    <location>
        <begin position="73"/>
        <end position="94"/>
    </location>
</feature>
<gene>
    <name evidence="3" type="ORF">BST44_15260</name>
</gene>
<keyword evidence="4" id="KW-1185">Reference proteome</keyword>
<dbReference type="AlphaFoldDB" id="A0A1X0KDP1"/>
<dbReference type="OrthoDB" id="4546060at2"/>
<keyword evidence="1" id="KW-1133">Transmembrane helix</keyword>